<dbReference type="Proteomes" id="UP000479692">
    <property type="component" value="Unassembled WGS sequence"/>
</dbReference>
<protein>
    <submittedName>
        <fullName evidence="3">Response regulator</fullName>
    </submittedName>
</protein>
<dbReference type="GO" id="GO:0000160">
    <property type="term" value="P:phosphorelay signal transduction system"/>
    <property type="evidence" value="ECO:0007669"/>
    <property type="project" value="InterPro"/>
</dbReference>
<dbReference type="Pfam" id="PF00072">
    <property type="entry name" value="Response_reg"/>
    <property type="match status" value="1"/>
</dbReference>
<dbReference type="InterPro" id="IPR001789">
    <property type="entry name" value="Sig_transdc_resp-reg_receiver"/>
</dbReference>
<comment type="caution">
    <text evidence="3">The sequence shown here is derived from an EMBL/GenBank/DDBJ whole genome shotgun (WGS) entry which is preliminary data.</text>
</comment>
<reference evidence="3 4" key="1">
    <citation type="submission" date="2019-12" db="EMBL/GenBank/DDBJ databases">
        <authorList>
            <person name="Xu J."/>
        </authorList>
    </citation>
    <scope>NUCLEOTIDE SEQUENCE [LARGE SCALE GENOMIC DNA]</scope>
    <source>
        <strain evidence="3 4">HX-5-24</strain>
    </source>
</reference>
<dbReference type="PROSITE" id="PS50110">
    <property type="entry name" value="RESPONSE_REGULATORY"/>
    <property type="match status" value="1"/>
</dbReference>
<keyword evidence="4" id="KW-1185">Reference proteome</keyword>
<dbReference type="AlphaFoldDB" id="A0A7C9LJL0"/>
<sequence length="141" mass="14973">MHGVAPIRTRVLLAEDSPVVARQLRTLLAQDFEVLGLVTDGDAILAALNAFKPDVLVTDISMPGMDGLQAAEHALKAHPALCVVFITVHDEPALVARARALPRTAYVLKADAGDALAAAVAEVMAGRWYASASLNRQALRR</sequence>
<dbReference type="InterPro" id="IPR011006">
    <property type="entry name" value="CheY-like_superfamily"/>
</dbReference>
<dbReference type="PANTHER" id="PTHR45566:SF2">
    <property type="entry name" value="NARL SUBFAMILY"/>
    <property type="match status" value="1"/>
</dbReference>
<proteinExistence type="predicted"/>
<dbReference type="InterPro" id="IPR058245">
    <property type="entry name" value="NreC/VraR/RcsB-like_REC"/>
</dbReference>
<dbReference type="CDD" id="cd17535">
    <property type="entry name" value="REC_NarL-like"/>
    <property type="match status" value="1"/>
</dbReference>
<dbReference type="Gene3D" id="3.40.50.2300">
    <property type="match status" value="1"/>
</dbReference>
<organism evidence="3 4">
    <name type="scientific">Noviluteimonas gilva</name>
    <dbReference type="NCBI Taxonomy" id="2682097"/>
    <lineage>
        <taxon>Bacteria</taxon>
        <taxon>Pseudomonadati</taxon>
        <taxon>Pseudomonadota</taxon>
        <taxon>Gammaproteobacteria</taxon>
        <taxon>Lysobacterales</taxon>
        <taxon>Lysobacteraceae</taxon>
        <taxon>Noviluteimonas</taxon>
    </lineage>
</organism>
<feature type="domain" description="Response regulatory" evidence="2">
    <location>
        <begin position="10"/>
        <end position="124"/>
    </location>
</feature>
<dbReference type="EMBL" id="WOXT01000003">
    <property type="protein sequence ID" value="MUV14799.1"/>
    <property type="molecule type" value="Genomic_DNA"/>
</dbReference>
<name>A0A7C9LJL0_9GAMM</name>
<dbReference type="SUPFAM" id="SSF52172">
    <property type="entry name" value="CheY-like"/>
    <property type="match status" value="1"/>
</dbReference>
<evidence type="ECO:0000256" key="1">
    <source>
        <dbReference type="PROSITE-ProRule" id="PRU00169"/>
    </source>
</evidence>
<feature type="modified residue" description="4-aspartylphosphate" evidence="1">
    <location>
        <position position="59"/>
    </location>
</feature>
<accession>A0A7C9LJL0</accession>
<dbReference type="PANTHER" id="PTHR45566">
    <property type="entry name" value="HTH-TYPE TRANSCRIPTIONAL REGULATOR YHJB-RELATED"/>
    <property type="match status" value="1"/>
</dbReference>
<evidence type="ECO:0000313" key="3">
    <source>
        <dbReference type="EMBL" id="MUV14799.1"/>
    </source>
</evidence>
<keyword evidence="1" id="KW-0597">Phosphoprotein</keyword>
<evidence type="ECO:0000259" key="2">
    <source>
        <dbReference type="PROSITE" id="PS50110"/>
    </source>
</evidence>
<gene>
    <name evidence="3" type="ORF">GN331_11350</name>
</gene>
<dbReference type="InterPro" id="IPR051015">
    <property type="entry name" value="EvgA-like"/>
</dbReference>
<dbReference type="RefSeq" id="WP_156642184.1">
    <property type="nucleotide sequence ID" value="NZ_WOXT01000003.1"/>
</dbReference>
<evidence type="ECO:0000313" key="4">
    <source>
        <dbReference type="Proteomes" id="UP000479692"/>
    </source>
</evidence>
<dbReference type="SMART" id="SM00448">
    <property type="entry name" value="REC"/>
    <property type="match status" value="1"/>
</dbReference>